<reference evidence="14" key="1">
    <citation type="journal article" date="2022" name="ACS Catal.">
        <title>Biocatalytic C14-Hydroxylation on Androstenedione Enabled Modular Synthesis of Cardiotonic Steroids.</title>
        <authorList>
            <person name="Zhao Y."/>
            <person name="Zhang B."/>
            <person name="Sun Z.Q."/>
            <person name="Zhang H."/>
            <person name="Wang W."/>
            <person name="Wang Z.R."/>
            <person name="Guo Z.K."/>
            <person name="Yu S."/>
            <person name="Tan R.X."/>
            <person name="Ge H.M."/>
        </authorList>
    </citation>
    <scope>NUCLEOTIDE SEQUENCE</scope>
    <source>
        <tissue evidence="14">Root stem leaf</tissue>
    </source>
</reference>
<evidence type="ECO:0000256" key="8">
    <source>
        <dbReference type="ARBA" id="ARBA00023002"/>
    </source>
</evidence>
<dbReference type="InterPro" id="IPR036396">
    <property type="entry name" value="Cyt_P450_sf"/>
</dbReference>
<dbReference type="Gene3D" id="1.10.630.10">
    <property type="entry name" value="Cytochrome P450"/>
    <property type="match status" value="1"/>
</dbReference>
<dbReference type="PANTHER" id="PTHR47953:SF19">
    <property type="entry name" value="OS06G0641600 PROTEIN"/>
    <property type="match status" value="1"/>
</dbReference>
<keyword evidence="4 12" id="KW-0349">Heme</keyword>
<evidence type="ECO:0000313" key="14">
    <source>
        <dbReference type="EMBL" id="UWY61438.1"/>
    </source>
</evidence>
<evidence type="ECO:0000256" key="7">
    <source>
        <dbReference type="ARBA" id="ARBA00022989"/>
    </source>
</evidence>
<gene>
    <name evidence="14" type="primary">CYP18065</name>
</gene>
<keyword evidence="5" id="KW-0812">Transmembrane</keyword>
<evidence type="ECO:0000256" key="9">
    <source>
        <dbReference type="ARBA" id="ARBA00023004"/>
    </source>
</evidence>
<name>A0A977JB48_CALGI</name>
<dbReference type="InterPro" id="IPR052306">
    <property type="entry name" value="CYP450_71D"/>
</dbReference>
<evidence type="ECO:0000256" key="6">
    <source>
        <dbReference type="ARBA" id="ARBA00022723"/>
    </source>
</evidence>
<dbReference type="GO" id="GO:0009821">
    <property type="term" value="P:alkaloid biosynthetic process"/>
    <property type="evidence" value="ECO:0007669"/>
    <property type="project" value="UniProtKB-ARBA"/>
</dbReference>
<proteinExistence type="evidence at transcript level"/>
<organism evidence="14">
    <name type="scientific">Calotropis gigantea</name>
    <name type="common">Giant milkweed</name>
    <name type="synonym">Asclepias gigantea</name>
    <dbReference type="NCBI Taxonomy" id="4066"/>
    <lineage>
        <taxon>Eukaryota</taxon>
        <taxon>Viridiplantae</taxon>
        <taxon>Streptophyta</taxon>
        <taxon>Embryophyta</taxon>
        <taxon>Tracheophyta</taxon>
        <taxon>Spermatophyta</taxon>
        <taxon>Magnoliopsida</taxon>
        <taxon>eudicotyledons</taxon>
        <taxon>Gunneridae</taxon>
        <taxon>Pentapetalae</taxon>
        <taxon>asterids</taxon>
        <taxon>lamiids</taxon>
        <taxon>Gentianales</taxon>
        <taxon>Apocynaceae</taxon>
        <taxon>Asclepiadoideae</taxon>
        <taxon>Asclepiadeae</taxon>
        <taxon>Asclepiadinae</taxon>
        <taxon>Calotropis</taxon>
    </lineage>
</organism>
<evidence type="ECO:0000256" key="5">
    <source>
        <dbReference type="ARBA" id="ARBA00022692"/>
    </source>
</evidence>
<keyword evidence="7" id="KW-1133">Transmembrane helix</keyword>
<feature type="binding site" description="axial binding residue" evidence="12">
    <location>
        <position position="377"/>
    </location>
    <ligand>
        <name>heme</name>
        <dbReference type="ChEBI" id="CHEBI:30413"/>
    </ligand>
    <ligandPart>
        <name>Fe</name>
        <dbReference type="ChEBI" id="CHEBI:18248"/>
    </ligandPart>
</feature>
<sequence length="440" mass="50072">MHLKLGEVSTIIVSSPDVAKSVMNDNDVVFCSRPNSLLSAKILNYNCLDIAFAPYGDYWRQLRKICTVELLSSKRVQTFRSLREKEVMNMIKLVSEKKGSVLNLSKIIYPLSYSVTALAAFNKRSKYQEQFVSVMDEAIKLMGGFNLCDMYPSFKLLEVISGMKRKLEKTHEIIDGIMENIIKEHKLMINRTDDDDDEEEEMTEDLVDVLLKIQENGDLGVLSDDSIKAVIYDIFSAGGETSSTTIEWTMSELMKNPTILKRAQEEVRKVFNGKGNVNESGLHQLKYLKAVIKESMRLHPAAPLLLPRECTEHCKINGYDVPAKSRVLVNAWAIGRDPTHWIDPEKFYPERFLIGELTDFRGKDFGFIPFGAGRRMCPGIYFAVPILELTIAQLLYHFDWELPGGLGLEELDMSESFGLTVRRKFDLCLIPTPYEHSSIK</sequence>
<dbReference type="GO" id="GO:0035834">
    <property type="term" value="P:indole alkaloid metabolic process"/>
    <property type="evidence" value="ECO:0007669"/>
    <property type="project" value="UniProtKB-ARBA"/>
</dbReference>
<keyword evidence="6 12" id="KW-0479">Metal-binding</keyword>
<dbReference type="GO" id="GO:0016712">
    <property type="term" value="F:oxidoreductase activity, acting on paired donors, with incorporation or reduction of molecular oxygen, reduced flavin or flavoprotein as one donor, and incorporation of one atom of oxygen"/>
    <property type="evidence" value="ECO:0007669"/>
    <property type="project" value="UniProtKB-EC"/>
</dbReference>
<keyword evidence="11" id="KW-0472">Membrane</keyword>
<evidence type="ECO:0000256" key="1">
    <source>
        <dbReference type="ARBA" id="ARBA00001971"/>
    </source>
</evidence>
<dbReference type="GO" id="GO:0020037">
    <property type="term" value="F:heme binding"/>
    <property type="evidence" value="ECO:0007669"/>
    <property type="project" value="InterPro"/>
</dbReference>
<keyword evidence="10 13" id="KW-0503">Monooxygenase</keyword>
<evidence type="ECO:0000256" key="3">
    <source>
        <dbReference type="ARBA" id="ARBA00010617"/>
    </source>
</evidence>
<dbReference type="CDD" id="cd11072">
    <property type="entry name" value="CYP71-like"/>
    <property type="match status" value="1"/>
</dbReference>
<dbReference type="AlphaFoldDB" id="A0A977JB48"/>
<evidence type="ECO:0000256" key="11">
    <source>
        <dbReference type="ARBA" id="ARBA00023136"/>
    </source>
</evidence>
<dbReference type="GO" id="GO:0005506">
    <property type="term" value="F:iron ion binding"/>
    <property type="evidence" value="ECO:0007669"/>
    <property type="project" value="InterPro"/>
</dbReference>
<dbReference type="GO" id="GO:0016020">
    <property type="term" value="C:membrane"/>
    <property type="evidence" value="ECO:0007669"/>
    <property type="project" value="UniProtKB-SubCell"/>
</dbReference>
<comment type="similarity">
    <text evidence="3 13">Belongs to the cytochrome P450 family.</text>
</comment>
<evidence type="ECO:0000256" key="2">
    <source>
        <dbReference type="ARBA" id="ARBA00004167"/>
    </source>
</evidence>
<evidence type="ECO:0000256" key="13">
    <source>
        <dbReference type="RuleBase" id="RU000461"/>
    </source>
</evidence>
<comment type="subcellular location">
    <subcellularLocation>
        <location evidence="2">Membrane</location>
        <topology evidence="2">Single-pass membrane protein</topology>
    </subcellularLocation>
</comment>
<protein>
    <submittedName>
        <fullName evidence="14">Cytochrome p450 18065</fullName>
        <ecNumber evidence="14">1.14.14.1</ecNumber>
    </submittedName>
</protein>
<keyword evidence="8 13" id="KW-0560">Oxidoreductase</keyword>
<dbReference type="InterPro" id="IPR001128">
    <property type="entry name" value="Cyt_P450"/>
</dbReference>
<dbReference type="Pfam" id="PF00067">
    <property type="entry name" value="p450"/>
    <property type="match status" value="1"/>
</dbReference>
<dbReference type="EC" id="1.14.14.1" evidence="14"/>
<accession>A0A977JB48</accession>
<dbReference type="PRINTS" id="PR00385">
    <property type="entry name" value="P450"/>
</dbReference>
<dbReference type="PROSITE" id="PS00086">
    <property type="entry name" value="CYTOCHROME_P450"/>
    <property type="match status" value="1"/>
</dbReference>
<evidence type="ECO:0000256" key="10">
    <source>
        <dbReference type="ARBA" id="ARBA00023033"/>
    </source>
</evidence>
<evidence type="ECO:0000256" key="12">
    <source>
        <dbReference type="PIRSR" id="PIRSR602401-1"/>
    </source>
</evidence>
<dbReference type="PANTHER" id="PTHR47953">
    <property type="entry name" value="OS08G0105600 PROTEIN"/>
    <property type="match status" value="1"/>
</dbReference>
<keyword evidence="9 12" id="KW-0408">Iron</keyword>
<evidence type="ECO:0000256" key="4">
    <source>
        <dbReference type="ARBA" id="ARBA00022617"/>
    </source>
</evidence>
<dbReference type="EMBL" id="ON113032">
    <property type="protein sequence ID" value="UWY61438.1"/>
    <property type="molecule type" value="mRNA"/>
</dbReference>
<dbReference type="InterPro" id="IPR002401">
    <property type="entry name" value="Cyt_P450_E_grp-I"/>
</dbReference>
<comment type="cofactor">
    <cofactor evidence="1 12">
        <name>heme</name>
        <dbReference type="ChEBI" id="CHEBI:30413"/>
    </cofactor>
</comment>
<dbReference type="InterPro" id="IPR017972">
    <property type="entry name" value="Cyt_P450_CS"/>
</dbReference>
<dbReference type="PRINTS" id="PR00463">
    <property type="entry name" value="EP450I"/>
</dbReference>
<dbReference type="SUPFAM" id="SSF48264">
    <property type="entry name" value="Cytochrome P450"/>
    <property type="match status" value="1"/>
</dbReference>
<dbReference type="FunFam" id="1.10.630.10:FF:000043">
    <property type="entry name" value="Cytochrome P450 99A2"/>
    <property type="match status" value="1"/>
</dbReference>